<dbReference type="EMBL" id="CP039354">
    <property type="protein sequence ID" value="QCE10027.1"/>
    <property type="molecule type" value="Genomic_DNA"/>
</dbReference>
<accession>A0A4D6NDS6</accession>
<dbReference type="Proteomes" id="UP000501690">
    <property type="component" value="Linkage Group LG10"/>
</dbReference>
<reference evidence="2 3" key="1">
    <citation type="submission" date="2019-04" db="EMBL/GenBank/DDBJ databases">
        <title>An improved genome assembly and genetic linkage map for asparagus bean, Vigna unguiculata ssp. sesquipedialis.</title>
        <authorList>
            <person name="Xia Q."/>
            <person name="Zhang R."/>
            <person name="Dong Y."/>
        </authorList>
    </citation>
    <scope>NUCLEOTIDE SEQUENCE [LARGE SCALE GENOMIC DNA]</scope>
    <source>
        <tissue evidence="2">Leaf</tissue>
    </source>
</reference>
<evidence type="ECO:0000313" key="3">
    <source>
        <dbReference type="Proteomes" id="UP000501690"/>
    </source>
</evidence>
<evidence type="ECO:0000313" key="2">
    <source>
        <dbReference type="EMBL" id="QCE10027.1"/>
    </source>
</evidence>
<dbReference type="AlphaFoldDB" id="A0A4D6NDS6"/>
<protein>
    <submittedName>
        <fullName evidence="2">Uncharacterized protein</fullName>
    </submittedName>
</protein>
<gene>
    <name evidence="2" type="ORF">DEO72_LG10g1252</name>
</gene>
<sequence length="90" mass="10086">MNWLSLRMCMSLSREAGDGELMFLLRRAHLAQVRVAETRPGVLREYSLRRVNRFLSEKPSRSGEMASPQRAPANSPKATVAVLSKRESAA</sequence>
<evidence type="ECO:0000256" key="1">
    <source>
        <dbReference type="SAM" id="MobiDB-lite"/>
    </source>
</evidence>
<organism evidence="2 3">
    <name type="scientific">Vigna unguiculata</name>
    <name type="common">Cowpea</name>
    <dbReference type="NCBI Taxonomy" id="3917"/>
    <lineage>
        <taxon>Eukaryota</taxon>
        <taxon>Viridiplantae</taxon>
        <taxon>Streptophyta</taxon>
        <taxon>Embryophyta</taxon>
        <taxon>Tracheophyta</taxon>
        <taxon>Spermatophyta</taxon>
        <taxon>Magnoliopsida</taxon>
        <taxon>eudicotyledons</taxon>
        <taxon>Gunneridae</taxon>
        <taxon>Pentapetalae</taxon>
        <taxon>rosids</taxon>
        <taxon>fabids</taxon>
        <taxon>Fabales</taxon>
        <taxon>Fabaceae</taxon>
        <taxon>Papilionoideae</taxon>
        <taxon>50 kb inversion clade</taxon>
        <taxon>NPAAA clade</taxon>
        <taxon>indigoferoid/millettioid clade</taxon>
        <taxon>Phaseoleae</taxon>
        <taxon>Vigna</taxon>
    </lineage>
</organism>
<keyword evidence="3" id="KW-1185">Reference proteome</keyword>
<proteinExistence type="predicted"/>
<feature type="region of interest" description="Disordered" evidence="1">
    <location>
        <begin position="57"/>
        <end position="90"/>
    </location>
</feature>
<name>A0A4D6NDS6_VIGUN</name>